<feature type="compositionally biased region" description="Basic and acidic residues" evidence="6">
    <location>
        <begin position="1079"/>
        <end position="1124"/>
    </location>
</feature>
<evidence type="ECO:0000256" key="5">
    <source>
        <dbReference type="PROSITE-ProRule" id="PRU00552"/>
    </source>
</evidence>
<dbReference type="Gene3D" id="3.40.50.300">
    <property type="entry name" value="P-loop containing nucleotide triphosphate hydrolases"/>
    <property type="match status" value="3"/>
</dbReference>
<feature type="compositionally biased region" description="Basic and acidic residues" evidence="6">
    <location>
        <begin position="995"/>
        <end position="1022"/>
    </location>
</feature>
<feature type="compositionally biased region" description="Basic and acidic residues" evidence="6">
    <location>
        <begin position="544"/>
        <end position="598"/>
    </location>
</feature>
<feature type="compositionally biased region" description="Basic and acidic residues" evidence="6">
    <location>
        <begin position="794"/>
        <end position="814"/>
    </location>
</feature>
<dbReference type="SMART" id="SM00487">
    <property type="entry name" value="DEXDc"/>
    <property type="match status" value="1"/>
</dbReference>
<dbReference type="GO" id="GO:0003676">
    <property type="term" value="F:nucleic acid binding"/>
    <property type="evidence" value="ECO:0007669"/>
    <property type="project" value="InterPro"/>
</dbReference>
<feature type="domain" description="Helicase C-terminal" evidence="8">
    <location>
        <begin position="1191"/>
        <end position="1335"/>
    </location>
</feature>
<evidence type="ECO:0000313" key="12">
    <source>
        <dbReference type="Proteomes" id="UP000007494"/>
    </source>
</evidence>
<accession>F0VHM0</accession>
<feature type="domain" description="Helicase ATP-binding" evidence="7">
    <location>
        <begin position="291"/>
        <end position="745"/>
    </location>
</feature>
<feature type="region of interest" description="Disordered" evidence="6">
    <location>
        <begin position="791"/>
        <end position="875"/>
    </location>
</feature>
<feature type="compositionally biased region" description="Low complexity" evidence="6">
    <location>
        <begin position="30"/>
        <end position="50"/>
    </location>
</feature>
<feature type="region of interest" description="Disordered" evidence="6">
    <location>
        <begin position="515"/>
        <end position="667"/>
    </location>
</feature>
<evidence type="ECO:0000256" key="2">
    <source>
        <dbReference type="ARBA" id="ARBA00022801"/>
    </source>
</evidence>
<name>F0VHM0_NEOCL</name>
<feature type="compositionally biased region" description="Basic and acidic residues" evidence="6">
    <location>
        <begin position="1056"/>
        <end position="1071"/>
    </location>
</feature>
<dbReference type="PROSITE" id="PS51192">
    <property type="entry name" value="HELICASE_ATP_BIND_1"/>
    <property type="match status" value="1"/>
</dbReference>
<dbReference type="InParanoid" id="F0VHM0"/>
<protein>
    <submittedName>
        <fullName evidence="11">DEAD/DEAH box helicase, putative</fullName>
    </submittedName>
    <submittedName>
        <fullName evidence="10">Putative DEAD/DEAH box helicase</fullName>
    </submittedName>
</protein>
<dbReference type="GeneID" id="13443480"/>
<proteinExistence type="predicted"/>
<reference evidence="10" key="2">
    <citation type="submission" date="2011-03" db="EMBL/GenBank/DDBJ databases">
        <title>Comparative genomics and transcriptomics of Neospora caninum and Toxoplasma gondii.</title>
        <authorList>
            <person name="Reid A.J."/>
            <person name="Sohal A."/>
            <person name="Harris D."/>
            <person name="Quail M."/>
            <person name="Sanders M."/>
            <person name="Berriman M."/>
            <person name="Wastling J.M."/>
            <person name="Pain A."/>
        </authorList>
    </citation>
    <scope>NUCLEOTIDE SEQUENCE</scope>
    <source>
        <strain evidence="10">Liverpool</strain>
    </source>
</reference>
<dbReference type="GO" id="GO:0005524">
    <property type="term" value="F:ATP binding"/>
    <property type="evidence" value="ECO:0007669"/>
    <property type="project" value="UniProtKB-KW"/>
</dbReference>
<dbReference type="eggNOG" id="KOG4284">
    <property type="taxonomic scope" value="Eukaryota"/>
</dbReference>
<feature type="short sequence motif" description="Q motif" evidence="5">
    <location>
        <begin position="260"/>
        <end position="288"/>
    </location>
</feature>
<organism evidence="10 12">
    <name type="scientific">Neospora caninum (strain Liverpool)</name>
    <dbReference type="NCBI Taxonomy" id="572307"/>
    <lineage>
        <taxon>Eukaryota</taxon>
        <taxon>Sar</taxon>
        <taxon>Alveolata</taxon>
        <taxon>Apicomplexa</taxon>
        <taxon>Conoidasida</taxon>
        <taxon>Coccidia</taxon>
        <taxon>Eucoccidiorida</taxon>
        <taxon>Eimeriorina</taxon>
        <taxon>Sarcocystidae</taxon>
        <taxon>Neospora</taxon>
    </lineage>
</organism>
<dbReference type="PROSITE" id="PS51195">
    <property type="entry name" value="Q_MOTIF"/>
    <property type="match status" value="1"/>
</dbReference>
<dbReference type="CDD" id="cd18787">
    <property type="entry name" value="SF2_C_DEAD"/>
    <property type="match status" value="1"/>
</dbReference>
<feature type="compositionally biased region" description="Basic and acidic residues" evidence="6">
    <location>
        <begin position="825"/>
        <end position="847"/>
    </location>
</feature>
<feature type="region of interest" description="Disordered" evidence="6">
    <location>
        <begin position="1345"/>
        <end position="1386"/>
    </location>
</feature>
<dbReference type="PROSITE" id="PS51194">
    <property type="entry name" value="HELICASE_CTER"/>
    <property type="match status" value="1"/>
</dbReference>
<dbReference type="OrthoDB" id="349091at2759"/>
<dbReference type="Pfam" id="PF00271">
    <property type="entry name" value="Helicase_C"/>
    <property type="match status" value="1"/>
</dbReference>
<reference evidence="12" key="3">
    <citation type="journal article" date="2012" name="PLoS Pathog.">
        <title>Comparative genomics of the apicomplexan parasites Toxoplasma gondii and Neospora caninum: Coccidia differing in host range and transmission strategy.</title>
        <authorList>
            <person name="Reid A.J."/>
            <person name="Vermont S.J."/>
            <person name="Cotton J.A."/>
            <person name="Harris D."/>
            <person name="Hill-Cawthorne G.A."/>
            <person name="Konen-Waisman S."/>
            <person name="Latham S.M."/>
            <person name="Mourier T."/>
            <person name="Norton R."/>
            <person name="Quail M.A."/>
            <person name="Sanders M."/>
            <person name="Shanmugam D."/>
            <person name="Sohal A."/>
            <person name="Wasmuth J.D."/>
            <person name="Brunk B."/>
            <person name="Grigg M.E."/>
            <person name="Howard J.C."/>
            <person name="Parkinson J."/>
            <person name="Roos D.S."/>
            <person name="Trees A.J."/>
            <person name="Berriman M."/>
            <person name="Pain A."/>
            <person name="Wastling J.M."/>
        </authorList>
    </citation>
    <scope>NUCLEOTIDE SEQUENCE [LARGE SCALE GENOMIC DNA]</scope>
    <source>
        <strain evidence="12">Liverpool</strain>
    </source>
</reference>
<feature type="compositionally biased region" description="Basic and acidic residues" evidence="6">
    <location>
        <begin position="1032"/>
        <end position="1041"/>
    </location>
</feature>
<sequence length="2138" mass="229369">MAGAISRPEEGDEAPHSSASANRDAEAANRDVAAANRDVAAANRDVAAANRDAEAANRDAEAANRDAESTILDERHSYRAGSAGSAVCTLVDTSVFQDAYHEVFESSSSPFEDDGMYTSEEELYEPELSLMELIHPAGPDVSAESLGDEATRRSRLWRETVPATAAPGEATAHLSLLLSDEAAQQATTPHLPPHRSVDVQQPGREQRRSARHQGDGKDSQECREQGQHGGAEQGENGEDREKKGGEEGDGEEEHAGARPMEFSDFELDAALLKSLDRLRLAIPSPVQCEAIPPALKGRDVIVQAKSGTGKTVAFCLVLLQRLLCEIENTKRAVALEKAKDFYHSYDARVAPPAVSSSLAVSSSPSSSSSFSSSISVSCSSVSASSSSESSAPRAPFPPPAAAAEAYVPSSAACKPEAEIAKNAAVGFGLVVAPTRELAVQIANEMGRLAWCLRPTVRLACLFGGRPLSVCHQQLRERPHLLVSTPGRLLSLLRNKGTQKVLSAWPCLCAGTEKGAKRGAREDADAETAEPLEEHTAETVAASSRGREERSEGESETPKEEAGESETPREEAGESETPREEAGESETPREGEGRREDASRTSLEPTRGEAQATFGSALTRAGEDGWGENAVEGKEDEGERRVGHGEASEDRDGKRNEKGREKKQKTEARFCRPCRRMSAATRLKRQMRLLVLDEADLLLDHFFRPQMQSLLTSLLVRSTQLMAFSATFPPPLLSFFEDLVEALDSRSIAAARERSLRREDDEKRRRAIAFVVAHAEARKRGGDQRDIVQGYVAGRDAHNESDKGGAKDRESKRPLGEANAKGRPSTAREDEQGSDRDQCREPEKKMQDGRPGTNVAQFTQEREEREAGAREASRELCEPRSFQRILLCSSLIIHAGLERRDGEEKRRGAAVTASRAQTAAEAARAIAAELAEKERRKAGNTEGERAAAPHAEPAAREHSQVVEARETLKDGDREGEEERLGQECIDGSDSVPYQMEARHANEETRDKAESDLVEDGREDRKEASATGASTESSRGDRGEKGMMDGPEPEGLHGTAQSDEKGTDSRAEGDKSGELTTVAEARQEPLRVDPRTKPRQRCGEERNNKKGGDTRDMQDPVESHEQDAASKESVCAVSSSSASTVSVPSRPADPRGPPGSRSTTSLPSPLLVGIHYALLVVPDEPTVMRQLGAKVQVLLRVLSTLPFRQAIVFCNSFDSGAQVANCLNQLGVAALYTSARLRQEDRVRALLSLKRVGCRVLVCSDVISRGIDAAGVDLTINLDLPMDKQTFLHRSGRAGRFGGDGFCISIATENERPCWEYLAASFKISLHASLESLKSFVRLHAVGESRTQAAPSCDRGGETPRRSSAADPGGLDDANRKQKEEIPSRADSSLDAAEFISGVRDGWFSVDSAYRVSELEENSETLPPQRDVLNGDAKGSGRTPAQCISSTGTAPTLSVASRAPSSNASPSSSDLPLALSSKSASSSSSSAESGSATCSSKSLRLVSQVGDLHAHLAGTIHGRLGHVSASAAPRVLRARGTSQRRPSTDEEDQTDKRDMAEGRSSPVPREEHLSVSAAAAPALAPHPVNSACQPVAPPPSLQLPAPPLRLGPSFSIKKSEIERTTSTRECLLSVPLFGCYLNGIPVLGSSPSFSLPSLSSPGSIPSFGSFSPPPHACLETSAIVPSWFLKVDRLGDARERLHTAAQGADKEDRPAERGWRLSTAESPMLELTIGCTYANGAVAAATFLQDELCQAAFPSTLSVPTISSSFPTCGTPSDGYPAFVASSPLAAVLFPHPGTPQTETPQLTRGDSDDEKAEEARKVEMVKVRFGKKARPKLAALAGAVAAGRSGIGGAPGHGGAAPPLPREAGNRKSTGEKKRDSSEGGRRGRESDEDGQREQERRRREKDKVERGICGEGADVVDDSDEGSGLQVVVLAMWAEHAHHLARVFFEHSGANPCDATTAAKGKCRQNGPTLSFASFLRSYPSSQAACVPASRSPDAPSPPSLSGPSARRREPEENATNAACVFSDSKRRGRAEKGNEETSDRGRISASVDARGMFAMFQLACRAVARERGFREDAQEKNGQREREEIEAVTAGSEAHYHCIGARNRGTNIRDSIREMKTLHALLWARWAAGTQKPGERL</sequence>
<feature type="compositionally biased region" description="Polar residues" evidence="6">
    <location>
        <begin position="1793"/>
        <end position="1803"/>
    </location>
</feature>
<evidence type="ECO:0000256" key="6">
    <source>
        <dbReference type="SAM" id="MobiDB-lite"/>
    </source>
</evidence>
<evidence type="ECO:0000259" key="9">
    <source>
        <dbReference type="PROSITE" id="PS51195"/>
    </source>
</evidence>
<gene>
    <name evidence="11" type="ORF">BN1204_030010</name>
    <name evidence="10" type="ORF">NCLIV_030010</name>
</gene>
<dbReference type="GO" id="GO:0005829">
    <property type="term" value="C:cytosol"/>
    <property type="evidence" value="ECO:0007669"/>
    <property type="project" value="TreeGrafter"/>
</dbReference>
<keyword evidence="12" id="KW-1185">Reference proteome</keyword>
<dbReference type="InterPro" id="IPR027417">
    <property type="entry name" value="P-loop_NTPase"/>
</dbReference>
<feature type="region of interest" description="Disordered" evidence="6">
    <location>
        <begin position="1413"/>
        <end position="1491"/>
    </location>
</feature>
<reference evidence="11" key="4">
    <citation type="journal article" date="2015" name="PLoS ONE">
        <title>Comprehensive Evaluation of Toxoplasma gondii VEG and Neospora caninum LIV Genomes with Tachyzoite Stage Transcriptome and Proteome Defines Novel Transcript Features.</title>
        <authorList>
            <person name="Ramaprasad A."/>
            <person name="Mourier T."/>
            <person name="Naeem R."/>
            <person name="Malas T.B."/>
            <person name="Moussa E."/>
            <person name="Panigrahi A."/>
            <person name="Vermont S.J."/>
            <person name="Otto T.D."/>
            <person name="Wastling J."/>
            <person name="Pain A."/>
        </authorList>
    </citation>
    <scope>NUCLEOTIDE SEQUENCE</scope>
    <source>
        <strain evidence="11">Liverpool</strain>
    </source>
</reference>
<dbReference type="eggNOG" id="KOG0330">
    <property type="taxonomic scope" value="Eukaryota"/>
</dbReference>
<feature type="compositionally biased region" description="Basic and acidic residues" evidence="6">
    <location>
        <begin position="204"/>
        <end position="226"/>
    </location>
</feature>
<dbReference type="InterPro" id="IPR011545">
    <property type="entry name" value="DEAD/DEAH_box_helicase_dom"/>
</dbReference>
<feature type="region of interest" description="Disordered" evidence="6">
    <location>
        <begin position="1530"/>
        <end position="1569"/>
    </location>
</feature>
<feature type="region of interest" description="Disordered" evidence="6">
    <location>
        <begin position="1"/>
        <end position="69"/>
    </location>
</feature>
<evidence type="ECO:0000259" key="8">
    <source>
        <dbReference type="PROSITE" id="PS51194"/>
    </source>
</evidence>
<keyword evidence="2" id="KW-0378">Hydrolase</keyword>
<dbReference type="SUPFAM" id="SSF52540">
    <property type="entry name" value="P-loop containing nucleoside triphosphate hydrolases"/>
    <property type="match status" value="2"/>
</dbReference>
<keyword evidence="4" id="KW-0067">ATP-binding</keyword>
<dbReference type="SMART" id="SM00490">
    <property type="entry name" value="HELICc"/>
    <property type="match status" value="1"/>
</dbReference>
<feature type="region of interest" description="Disordered" evidence="6">
    <location>
        <begin position="1848"/>
        <end position="1905"/>
    </location>
</feature>
<evidence type="ECO:0000256" key="4">
    <source>
        <dbReference type="ARBA" id="ARBA00022840"/>
    </source>
</evidence>
<feature type="compositionally biased region" description="Basic and acidic residues" evidence="6">
    <location>
        <begin position="1863"/>
        <end position="1905"/>
    </location>
</feature>
<dbReference type="InterPro" id="IPR014001">
    <property type="entry name" value="Helicase_ATP-bd"/>
</dbReference>
<feature type="compositionally biased region" description="Low complexity" evidence="6">
    <location>
        <begin position="1452"/>
        <end position="1491"/>
    </location>
</feature>
<evidence type="ECO:0000259" key="7">
    <source>
        <dbReference type="PROSITE" id="PS51192"/>
    </source>
</evidence>
<evidence type="ECO:0000256" key="3">
    <source>
        <dbReference type="ARBA" id="ARBA00022806"/>
    </source>
</evidence>
<feature type="compositionally biased region" description="Basic and acidic residues" evidence="6">
    <location>
        <begin position="859"/>
        <end position="875"/>
    </location>
</feature>
<dbReference type="InterPro" id="IPR001650">
    <property type="entry name" value="Helicase_C-like"/>
</dbReference>
<dbReference type="EMBL" id="FR823389">
    <property type="protein sequence ID" value="CBZ53214.1"/>
    <property type="molecule type" value="Genomic_DNA"/>
</dbReference>
<keyword evidence="1" id="KW-0547">Nucleotide-binding</keyword>
<dbReference type="PANTHER" id="PTHR47959:SF1">
    <property type="entry name" value="ATP-DEPENDENT RNA HELICASE DBPA"/>
    <property type="match status" value="1"/>
</dbReference>
<dbReference type="Pfam" id="PF00270">
    <property type="entry name" value="DEAD"/>
    <property type="match status" value="2"/>
</dbReference>
<dbReference type="RefSeq" id="XP_003883246.1">
    <property type="nucleotide sequence ID" value="XM_003883197.1"/>
</dbReference>
<dbReference type="Proteomes" id="UP000007494">
    <property type="component" value="Chromosome VIIb"/>
</dbReference>
<evidence type="ECO:0000313" key="10">
    <source>
        <dbReference type="EMBL" id="CBZ53214.1"/>
    </source>
</evidence>
<feature type="compositionally biased region" description="Basic and acidic residues" evidence="6">
    <location>
        <begin position="51"/>
        <end position="69"/>
    </location>
</feature>
<feature type="domain" description="DEAD-box RNA helicase Q" evidence="9">
    <location>
        <begin position="260"/>
        <end position="288"/>
    </location>
</feature>
<reference evidence="10" key="1">
    <citation type="submission" date="2011-02" db="EMBL/GenBank/DDBJ databases">
        <authorList>
            <person name="Aslett M."/>
        </authorList>
    </citation>
    <scope>NUCLEOTIDE SEQUENCE</scope>
    <source>
        <strain evidence="10">Liverpool</strain>
    </source>
</reference>
<dbReference type="PANTHER" id="PTHR47959">
    <property type="entry name" value="ATP-DEPENDENT RNA HELICASE RHLE-RELATED"/>
    <property type="match status" value="1"/>
</dbReference>
<evidence type="ECO:0000256" key="1">
    <source>
        <dbReference type="ARBA" id="ARBA00022741"/>
    </source>
</evidence>
<feature type="region of interest" description="Disordered" evidence="6">
    <location>
        <begin position="1788"/>
        <end position="1814"/>
    </location>
</feature>
<feature type="compositionally biased region" description="Basic and acidic residues" evidence="6">
    <location>
        <begin position="630"/>
        <end position="667"/>
    </location>
</feature>
<dbReference type="VEuPathDB" id="ToxoDB:NCLIV_030010"/>
<feature type="region of interest" description="Disordered" evidence="6">
    <location>
        <begin position="1985"/>
        <end position="2044"/>
    </location>
</feature>
<feature type="compositionally biased region" description="Basic and acidic residues" evidence="6">
    <location>
        <begin position="2031"/>
        <end position="2043"/>
    </location>
</feature>
<dbReference type="InterPro" id="IPR014014">
    <property type="entry name" value="RNA_helicase_DEAD_Q_motif"/>
</dbReference>
<feature type="compositionally biased region" description="Basic and acidic residues" evidence="6">
    <location>
        <begin position="1371"/>
        <end position="1382"/>
    </location>
</feature>
<dbReference type="GO" id="GO:0003724">
    <property type="term" value="F:RNA helicase activity"/>
    <property type="evidence" value="ECO:0007669"/>
    <property type="project" value="InterPro"/>
</dbReference>
<feature type="compositionally biased region" description="Low complexity" evidence="6">
    <location>
        <begin position="1125"/>
        <end position="1143"/>
    </location>
</feature>
<feature type="compositionally biased region" description="Basic and acidic residues" evidence="6">
    <location>
        <begin position="929"/>
        <end position="980"/>
    </location>
</feature>
<feature type="compositionally biased region" description="Basic and acidic residues" evidence="6">
    <location>
        <begin position="237"/>
        <end position="246"/>
    </location>
</feature>
<feature type="region of interest" description="Disordered" evidence="6">
    <location>
        <begin position="184"/>
        <end position="261"/>
    </location>
</feature>
<dbReference type="GO" id="GO:0016787">
    <property type="term" value="F:hydrolase activity"/>
    <property type="evidence" value="ECO:0007669"/>
    <property type="project" value="UniProtKB-KW"/>
</dbReference>
<keyword evidence="3 10" id="KW-0347">Helicase</keyword>
<dbReference type="InterPro" id="IPR050079">
    <property type="entry name" value="DEAD_box_RNA_helicase"/>
</dbReference>
<evidence type="ECO:0000313" key="11">
    <source>
        <dbReference type="EMBL" id="CEL67204.1"/>
    </source>
</evidence>
<dbReference type="EMBL" id="LN714482">
    <property type="protein sequence ID" value="CEL67204.1"/>
    <property type="molecule type" value="Genomic_DNA"/>
</dbReference>
<feature type="compositionally biased region" description="Polar residues" evidence="6">
    <location>
        <begin position="1440"/>
        <end position="1450"/>
    </location>
</feature>
<feature type="region of interest" description="Disordered" evidence="6">
    <location>
        <begin position="929"/>
        <end position="1160"/>
    </location>
</feature>